<evidence type="ECO:0000256" key="1">
    <source>
        <dbReference type="SAM" id="MobiDB-lite"/>
    </source>
</evidence>
<dbReference type="SUPFAM" id="SSF50978">
    <property type="entry name" value="WD40 repeat-like"/>
    <property type="match status" value="1"/>
</dbReference>
<keyword evidence="3" id="KW-1185">Reference proteome</keyword>
<organism evidence="2 3">
    <name type="scientific">Apatococcus fuscideae</name>
    <dbReference type="NCBI Taxonomy" id="2026836"/>
    <lineage>
        <taxon>Eukaryota</taxon>
        <taxon>Viridiplantae</taxon>
        <taxon>Chlorophyta</taxon>
        <taxon>core chlorophytes</taxon>
        <taxon>Trebouxiophyceae</taxon>
        <taxon>Chlorellales</taxon>
        <taxon>Chlorellaceae</taxon>
        <taxon>Apatococcus</taxon>
    </lineage>
</organism>
<dbReference type="AlphaFoldDB" id="A0AAW1TIP7"/>
<feature type="region of interest" description="Disordered" evidence="1">
    <location>
        <begin position="285"/>
        <end position="304"/>
    </location>
</feature>
<protein>
    <submittedName>
        <fullName evidence="2">Uncharacterized protein</fullName>
    </submittedName>
</protein>
<evidence type="ECO:0000313" key="3">
    <source>
        <dbReference type="Proteomes" id="UP001485043"/>
    </source>
</evidence>
<dbReference type="Gene3D" id="2.130.10.10">
    <property type="entry name" value="YVTN repeat-like/Quinoprotein amine dehydrogenase"/>
    <property type="match status" value="1"/>
</dbReference>
<gene>
    <name evidence="2" type="ORF">WJX84_006287</name>
</gene>
<proteinExistence type="predicted"/>
<dbReference type="SMART" id="SM00320">
    <property type="entry name" value="WD40"/>
    <property type="match status" value="2"/>
</dbReference>
<dbReference type="Proteomes" id="UP001485043">
    <property type="component" value="Unassembled WGS sequence"/>
</dbReference>
<dbReference type="InterPro" id="IPR036322">
    <property type="entry name" value="WD40_repeat_dom_sf"/>
</dbReference>
<dbReference type="InterPro" id="IPR015943">
    <property type="entry name" value="WD40/YVTN_repeat-like_dom_sf"/>
</dbReference>
<dbReference type="InterPro" id="IPR001680">
    <property type="entry name" value="WD40_rpt"/>
</dbReference>
<comment type="caution">
    <text evidence="2">The sequence shown here is derived from an EMBL/GenBank/DDBJ whole genome shotgun (WGS) entry which is preliminary data.</text>
</comment>
<name>A0AAW1TIP7_9CHLO</name>
<dbReference type="EMBL" id="JALJOV010000022">
    <property type="protein sequence ID" value="KAK9868575.1"/>
    <property type="molecule type" value="Genomic_DNA"/>
</dbReference>
<evidence type="ECO:0000313" key="2">
    <source>
        <dbReference type="EMBL" id="KAK9868575.1"/>
    </source>
</evidence>
<accession>A0AAW1TIP7</accession>
<reference evidence="2 3" key="1">
    <citation type="journal article" date="2024" name="Nat. Commun.">
        <title>Phylogenomics reveals the evolutionary origins of lichenization in chlorophyte algae.</title>
        <authorList>
            <person name="Puginier C."/>
            <person name="Libourel C."/>
            <person name="Otte J."/>
            <person name="Skaloud P."/>
            <person name="Haon M."/>
            <person name="Grisel S."/>
            <person name="Petersen M."/>
            <person name="Berrin J.G."/>
            <person name="Delaux P.M."/>
            <person name="Dal Grande F."/>
            <person name="Keller J."/>
        </authorList>
    </citation>
    <scope>NUCLEOTIDE SEQUENCE [LARGE SCALE GENOMIC DNA]</scope>
    <source>
        <strain evidence="2 3">SAG 2523</strain>
    </source>
</reference>
<sequence>MPQLTRTLDTFFTTASAIPTVPEIFEDQAEIIKPLSPACQPQKNYGPNRQLVRKAAPDPLLLLHTMRQQAATKWNPGDERLIASAAVTDGTVRIYNLETTLSVRSPALTLKLATEREFLLSSNLWRDQVSPRGASRGRVVLWDLRAPNGPQCWLAADRLTAATGHVQSLEATRDGKCLIAGCRSGEVLVWDLRGGSGAGLRFGGSGPVRHPLLQATNLGLACSKVPGLTVHAGAPPSRLHTLCLDPADDHRCAFQLACGWAGVLDLVSQRVTHFHCSSSPLSQFMEDMRRRPPPSGWDQSEPQLFSNRGMPLDLRGLAMEGPATCQSSEALGRDYQTWAEGAHQHSCAVQLPITCPALSVAVHPQSDEVVIGTAARKFSVCATAQSAG</sequence>